<dbReference type="Proteomes" id="UP000479710">
    <property type="component" value="Unassembled WGS sequence"/>
</dbReference>
<protein>
    <submittedName>
        <fullName evidence="1">Uncharacterized protein</fullName>
    </submittedName>
</protein>
<dbReference type="EMBL" id="SPHZ02000005">
    <property type="protein sequence ID" value="KAF0917650.1"/>
    <property type="molecule type" value="Genomic_DNA"/>
</dbReference>
<reference evidence="1 2" key="1">
    <citation type="submission" date="2019-11" db="EMBL/GenBank/DDBJ databases">
        <title>Whole genome sequence of Oryza granulata.</title>
        <authorList>
            <person name="Li W."/>
        </authorList>
    </citation>
    <scope>NUCLEOTIDE SEQUENCE [LARGE SCALE GENOMIC DNA]</scope>
    <source>
        <strain evidence="2">cv. Menghai</strain>
        <tissue evidence="1">Leaf</tissue>
    </source>
</reference>
<name>A0A6G1DYR7_9ORYZ</name>
<gene>
    <name evidence="1" type="ORF">E2562_021159</name>
</gene>
<organism evidence="1 2">
    <name type="scientific">Oryza meyeriana var. granulata</name>
    <dbReference type="NCBI Taxonomy" id="110450"/>
    <lineage>
        <taxon>Eukaryota</taxon>
        <taxon>Viridiplantae</taxon>
        <taxon>Streptophyta</taxon>
        <taxon>Embryophyta</taxon>
        <taxon>Tracheophyta</taxon>
        <taxon>Spermatophyta</taxon>
        <taxon>Magnoliopsida</taxon>
        <taxon>Liliopsida</taxon>
        <taxon>Poales</taxon>
        <taxon>Poaceae</taxon>
        <taxon>BOP clade</taxon>
        <taxon>Oryzoideae</taxon>
        <taxon>Oryzeae</taxon>
        <taxon>Oryzinae</taxon>
        <taxon>Oryza</taxon>
        <taxon>Oryza meyeriana</taxon>
    </lineage>
</organism>
<accession>A0A6G1DYR7</accession>
<proteinExistence type="predicted"/>
<keyword evidence="2" id="KW-1185">Reference proteome</keyword>
<sequence>MAEVAAAAQHDVAVRAMRGRGEVDTSSPFESVRQAVDLFGGGAVSPWRQPQPPLQLRPEVSPSLAVATTLVYPAGIPSSPSKCLLLLTLRRRRQRSPSPSLSPFRSKAGASFLGPFASRVADVVSSIKYRQIYNLLGPTSQGIKGHIYWILTLMEV</sequence>
<dbReference type="OrthoDB" id="786392at2759"/>
<dbReference type="AlphaFoldDB" id="A0A6G1DYR7"/>
<evidence type="ECO:0000313" key="1">
    <source>
        <dbReference type="EMBL" id="KAF0917650.1"/>
    </source>
</evidence>
<comment type="caution">
    <text evidence="1">The sequence shown here is derived from an EMBL/GenBank/DDBJ whole genome shotgun (WGS) entry which is preliminary data.</text>
</comment>
<evidence type="ECO:0000313" key="2">
    <source>
        <dbReference type="Proteomes" id="UP000479710"/>
    </source>
</evidence>